<dbReference type="RefSeq" id="WP_171089193.1">
    <property type="nucleotide sequence ID" value="NZ_CP053069.1"/>
</dbReference>
<dbReference type="PANTHER" id="PTHR34216">
    <property type="match status" value="1"/>
</dbReference>
<evidence type="ECO:0000259" key="3">
    <source>
        <dbReference type="PROSITE" id="PS51677"/>
    </source>
</evidence>
<comment type="subcellular location">
    <subcellularLocation>
        <location evidence="1">Secreted</location>
    </subcellularLocation>
</comment>
<feature type="domain" description="NodB homology" evidence="3">
    <location>
        <begin position="50"/>
        <end position="260"/>
    </location>
</feature>
<dbReference type="GO" id="GO:0005576">
    <property type="term" value="C:extracellular region"/>
    <property type="evidence" value="ECO:0007669"/>
    <property type="project" value="UniProtKB-SubCell"/>
</dbReference>
<dbReference type="AlphaFoldDB" id="A0A6M4GV16"/>
<dbReference type="EMBL" id="CP053069">
    <property type="protein sequence ID" value="QJR09467.1"/>
    <property type="molecule type" value="Genomic_DNA"/>
</dbReference>
<dbReference type="PROSITE" id="PS51677">
    <property type="entry name" value="NODB"/>
    <property type="match status" value="1"/>
</dbReference>
<dbReference type="Gene3D" id="3.20.20.370">
    <property type="entry name" value="Glycoside hydrolase/deacetylase"/>
    <property type="match status" value="1"/>
</dbReference>
<reference evidence="4 5" key="1">
    <citation type="submission" date="2020-04" db="EMBL/GenBank/DDBJ databases">
        <title>Usitatibacter rugosus gen. nov., sp. nov. and Usitatibacter palustris sp. nov., novel members of Usitatibacteraceae fam. nov. within the order Nitrosomonadales isolated from soil.</title>
        <authorList>
            <person name="Huber K.J."/>
            <person name="Neumann-Schaal M."/>
            <person name="Geppert A."/>
            <person name="Luckner M."/>
            <person name="Wanner G."/>
            <person name="Overmann J."/>
        </authorList>
    </citation>
    <scope>NUCLEOTIDE SEQUENCE [LARGE SCALE GENOMIC DNA]</scope>
    <source>
        <strain evidence="4 5">0125_3</strain>
    </source>
</reference>
<sequence>MHISGASYEDNDHVALARDLELIADLHLRVCPLSDVVVAVETGDFRDVEGCVAITFDDGSDFDFHDLPHPTWGVQRGMFGILQDAARSGQHPTLEATTFTIVSPDARQELDRKEMIGKRWWNDDWWPAAERSGLLRVENHSWDHNNASLDATQTTATRGTFRITEQAEADAEIRVASEYLCVARGRPGPVLFAYPYGDASDYLATEYFPRGSAAHGVRAAFTTEGVAVTPGADLWRLPRYMCGHHWKSQDELKRILDDCR</sequence>
<proteinExistence type="predicted"/>
<keyword evidence="5" id="KW-1185">Reference proteome</keyword>
<evidence type="ECO:0000256" key="2">
    <source>
        <dbReference type="ARBA" id="ARBA00022729"/>
    </source>
</evidence>
<dbReference type="KEGG" id="uru:DSM104443_00511"/>
<protein>
    <recommendedName>
        <fullName evidence="3">NodB homology domain-containing protein</fullName>
    </recommendedName>
</protein>
<dbReference type="GO" id="GO:0016810">
    <property type="term" value="F:hydrolase activity, acting on carbon-nitrogen (but not peptide) bonds"/>
    <property type="evidence" value="ECO:0007669"/>
    <property type="project" value="InterPro"/>
</dbReference>
<dbReference type="Proteomes" id="UP000501534">
    <property type="component" value="Chromosome"/>
</dbReference>
<gene>
    <name evidence="4" type="ORF">DSM104443_00511</name>
</gene>
<accession>A0A6M4GV16</accession>
<keyword evidence="2" id="KW-0732">Signal</keyword>
<dbReference type="InterPro" id="IPR002509">
    <property type="entry name" value="NODB_dom"/>
</dbReference>
<dbReference type="InterPro" id="IPR011330">
    <property type="entry name" value="Glyco_hydro/deAcase_b/a-brl"/>
</dbReference>
<dbReference type="GO" id="GO:0005975">
    <property type="term" value="P:carbohydrate metabolic process"/>
    <property type="evidence" value="ECO:0007669"/>
    <property type="project" value="InterPro"/>
</dbReference>
<evidence type="ECO:0000256" key="1">
    <source>
        <dbReference type="ARBA" id="ARBA00004613"/>
    </source>
</evidence>
<evidence type="ECO:0000313" key="4">
    <source>
        <dbReference type="EMBL" id="QJR09467.1"/>
    </source>
</evidence>
<dbReference type="PANTHER" id="PTHR34216:SF3">
    <property type="entry name" value="POLY-BETA-1,6-N-ACETYL-D-GLUCOSAMINE N-DEACETYLASE"/>
    <property type="match status" value="1"/>
</dbReference>
<name>A0A6M4GV16_9PROT</name>
<dbReference type="SUPFAM" id="SSF88713">
    <property type="entry name" value="Glycoside hydrolase/deacetylase"/>
    <property type="match status" value="1"/>
</dbReference>
<organism evidence="4 5">
    <name type="scientific">Usitatibacter rugosus</name>
    <dbReference type="NCBI Taxonomy" id="2732067"/>
    <lineage>
        <taxon>Bacteria</taxon>
        <taxon>Pseudomonadati</taxon>
        <taxon>Pseudomonadota</taxon>
        <taxon>Betaproteobacteria</taxon>
        <taxon>Nitrosomonadales</taxon>
        <taxon>Usitatibacteraceae</taxon>
        <taxon>Usitatibacter</taxon>
    </lineage>
</organism>
<dbReference type="Pfam" id="PF01522">
    <property type="entry name" value="Polysacc_deac_1"/>
    <property type="match status" value="1"/>
</dbReference>
<evidence type="ECO:0000313" key="5">
    <source>
        <dbReference type="Proteomes" id="UP000501534"/>
    </source>
</evidence>
<dbReference type="InterPro" id="IPR051398">
    <property type="entry name" value="Polysacch_Deacetylase"/>
</dbReference>